<dbReference type="Proteomes" id="UP000237968">
    <property type="component" value="Unassembled WGS sequence"/>
</dbReference>
<accession>A0A2S9XJ66</accession>
<protein>
    <submittedName>
        <fullName evidence="1">Uncharacterized protein</fullName>
    </submittedName>
</protein>
<gene>
    <name evidence="1" type="ORF">ENSA5_47620</name>
</gene>
<comment type="caution">
    <text evidence="1">The sequence shown here is derived from an EMBL/GenBank/DDBJ whole genome shotgun (WGS) entry which is preliminary data.</text>
</comment>
<dbReference type="EMBL" id="PVNK01000206">
    <property type="protein sequence ID" value="PRP92721.1"/>
    <property type="molecule type" value="Genomic_DNA"/>
</dbReference>
<evidence type="ECO:0000313" key="2">
    <source>
        <dbReference type="Proteomes" id="UP000237968"/>
    </source>
</evidence>
<keyword evidence="2" id="KW-1185">Reference proteome</keyword>
<dbReference type="AlphaFoldDB" id="A0A2S9XJ66"/>
<name>A0A2S9XJ66_9BACT</name>
<evidence type="ECO:0000313" key="1">
    <source>
        <dbReference type="EMBL" id="PRP92721.1"/>
    </source>
</evidence>
<sequence length="74" mass="7078">MNPMIIAAILAGLAVGFVGLAAMIASGTGGASQGSALFKTGNPSLGGASATLGAGESHVEIPATLEATLERRPG</sequence>
<proteinExistence type="predicted"/>
<reference evidence="1 2" key="1">
    <citation type="submission" date="2018-03" db="EMBL/GenBank/DDBJ databases">
        <title>Draft Genome Sequences of the Obligatory Marine Myxobacteria Enhygromyxa salina SWB005.</title>
        <authorList>
            <person name="Poehlein A."/>
            <person name="Moghaddam J.A."/>
            <person name="Harms H."/>
            <person name="Alanjari M."/>
            <person name="Koenig G.M."/>
            <person name="Daniel R."/>
            <person name="Schaeberle T.F."/>
        </authorList>
    </citation>
    <scope>NUCLEOTIDE SEQUENCE [LARGE SCALE GENOMIC DNA]</scope>
    <source>
        <strain evidence="1 2">SWB005</strain>
    </source>
</reference>
<organism evidence="1 2">
    <name type="scientific">Enhygromyxa salina</name>
    <dbReference type="NCBI Taxonomy" id="215803"/>
    <lineage>
        <taxon>Bacteria</taxon>
        <taxon>Pseudomonadati</taxon>
        <taxon>Myxococcota</taxon>
        <taxon>Polyangia</taxon>
        <taxon>Nannocystales</taxon>
        <taxon>Nannocystaceae</taxon>
        <taxon>Enhygromyxa</taxon>
    </lineage>
</organism>